<evidence type="ECO:0000256" key="2">
    <source>
        <dbReference type="ARBA" id="ARBA00022516"/>
    </source>
</evidence>
<evidence type="ECO:0000256" key="5">
    <source>
        <dbReference type="ARBA" id="ARBA00022832"/>
    </source>
</evidence>
<dbReference type="EC" id="2.3.1.199" evidence="10"/>
<proteinExistence type="inferred from homology"/>
<feature type="transmembrane region" description="Helical" evidence="10">
    <location>
        <begin position="27"/>
        <end position="46"/>
    </location>
</feature>
<comment type="subcellular location">
    <subcellularLocation>
        <location evidence="1">Membrane</location>
        <topology evidence="1">Multi-pass membrane protein</topology>
    </subcellularLocation>
</comment>
<keyword evidence="12" id="KW-1185">Reference proteome</keyword>
<protein>
    <recommendedName>
        <fullName evidence="10">Elongation of very long chain fatty acids protein</fullName>
        <ecNumber evidence="10">2.3.1.199</ecNumber>
    </recommendedName>
    <alternativeName>
        <fullName evidence="10">Very-long-chain 3-oxoacyl-CoA synthase</fullName>
    </alternativeName>
</protein>
<comment type="caution">
    <text evidence="11">The sequence shown here is derived from an EMBL/GenBank/DDBJ whole genome shotgun (WGS) entry which is preliminary data.</text>
</comment>
<dbReference type="Pfam" id="PF01151">
    <property type="entry name" value="ELO"/>
    <property type="match status" value="1"/>
</dbReference>
<dbReference type="GO" id="GO:0042761">
    <property type="term" value="P:very long-chain fatty acid biosynthetic process"/>
    <property type="evidence" value="ECO:0007669"/>
    <property type="project" value="TreeGrafter"/>
</dbReference>
<feature type="transmembrane region" description="Helical" evidence="10">
    <location>
        <begin position="67"/>
        <end position="86"/>
    </location>
</feature>
<dbReference type="GO" id="GO:0034625">
    <property type="term" value="P:fatty acid elongation, monounsaturated fatty acid"/>
    <property type="evidence" value="ECO:0007669"/>
    <property type="project" value="TreeGrafter"/>
</dbReference>
<dbReference type="GO" id="GO:0009922">
    <property type="term" value="F:fatty acid elongase activity"/>
    <property type="evidence" value="ECO:0007669"/>
    <property type="project" value="UniProtKB-EC"/>
</dbReference>
<keyword evidence="3 10" id="KW-0808">Transferase</keyword>
<feature type="transmembrane region" description="Helical" evidence="10">
    <location>
        <begin position="116"/>
        <end position="133"/>
    </location>
</feature>
<dbReference type="AlphaFoldDB" id="A0AAW1U0B2"/>
<keyword evidence="7 10" id="KW-0443">Lipid metabolism</keyword>
<evidence type="ECO:0000313" key="12">
    <source>
        <dbReference type="Proteomes" id="UP001431783"/>
    </source>
</evidence>
<feature type="transmembrane region" description="Helical" evidence="10">
    <location>
        <begin position="168"/>
        <end position="191"/>
    </location>
</feature>
<comment type="catalytic activity">
    <reaction evidence="10">
        <text>a very-long-chain acyl-CoA + malonyl-CoA + H(+) = a very-long-chain 3-oxoacyl-CoA + CO2 + CoA</text>
        <dbReference type="Rhea" id="RHEA:32727"/>
        <dbReference type="ChEBI" id="CHEBI:15378"/>
        <dbReference type="ChEBI" id="CHEBI:16526"/>
        <dbReference type="ChEBI" id="CHEBI:57287"/>
        <dbReference type="ChEBI" id="CHEBI:57384"/>
        <dbReference type="ChEBI" id="CHEBI:90725"/>
        <dbReference type="ChEBI" id="CHEBI:90736"/>
        <dbReference type="EC" id="2.3.1.199"/>
    </reaction>
</comment>
<evidence type="ECO:0000256" key="6">
    <source>
        <dbReference type="ARBA" id="ARBA00022989"/>
    </source>
</evidence>
<dbReference type="GO" id="GO:0005789">
    <property type="term" value="C:endoplasmic reticulum membrane"/>
    <property type="evidence" value="ECO:0007669"/>
    <property type="project" value="TreeGrafter"/>
</dbReference>
<keyword evidence="8 10" id="KW-0472">Membrane</keyword>
<feature type="transmembrane region" description="Helical" evidence="10">
    <location>
        <begin position="236"/>
        <end position="254"/>
    </location>
</feature>
<keyword evidence="5 10" id="KW-0276">Fatty acid metabolism</keyword>
<evidence type="ECO:0000256" key="10">
    <source>
        <dbReference type="RuleBase" id="RU361115"/>
    </source>
</evidence>
<keyword evidence="6 10" id="KW-1133">Transmembrane helix</keyword>
<evidence type="ECO:0000256" key="3">
    <source>
        <dbReference type="ARBA" id="ARBA00022679"/>
    </source>
</evidence>
<dbReference type="Proteomes" id="UP001431783">
    <property type="component" value="Unassembled WGS sequence"/>
</dbReference>
<comment type="similarity">
    <text evidence="10">Belongs to the ELO family.</text>
</comment>
<dbReference type="InterPro" id="IPR002076">
    <property type="entry name" value="ELO_fam"/>
</dbReference>
<dbReference type="GO" id="GO:0030148">
    <property type="term" value="P:sphingolipid biosynthetic process"/>
    <property type="evidence" value="ECO:0007669"/>
    <property type="project" value="TreeGrafter"/>
</dbReference>
<feature type="transmembrane region" description="Helical" evidence="10">
    <location>
        <begin position="145"/>
        <end position="162"/>
    </location>
</feature>
<dbReference type="PANTHER" id="PTHR11157">
    <property type="entry name" value="FATTY ACID ACYL TRANSFERASE-RELATED"/>
    <property type="match status" value="1"/>
</dbReference>
<dbReference type="GO" id="GO:0019367">
    <property type="term" value="P:fatty acid elongation, saturated fatty acid"/>
    <property type="evidence" value="ECO:0007669"/>
    <property type="project" value="TreeGrafter"/>
</dbReference>
<gene>
    <name evidence="11" type="ORF">WA026_011079</name>
</gene>
<reference evidence="11 12" key="1">
    <citation type="submission" date="2023-03" db="EMBL/GenBank/DDBJ databases">
        <title>Genome insight into feeding habits of ladybird beetles.</title>
        <authorList>
            <person name="Li H.-S."/>
            <person name="Huang Y.-H."/>
            <person name="Pang H."/>
        </authorList>
    </citation>
    <scope>NUCLEOTIDE SEQUENCE [LARGE SCALE GENOMIC DNA]</scope>
    <source>
        <strain evidence="11">SYSU_2023b</strain>
        <tissue evidence="11">Whole body</tissue>
    </source>
</reference>
<keyword evidence="4 10" id="KW-0812">Transmembrane</keyword>
<accession>A0AAW1U0B2</accession>
<evidence type="ECO:0000256" key="8">
    <source>
        <dbReference type="ARBA" id="ARBA00023136"/>
    </source>
</evidence>
<evidence type="ECO:0000256" key="4">
    <source>
        <dbReference type="ARBA" id="ARBA00022692"/>
    </source>
</evidence>
<evidence type="ECO:0000256" key="7">
    <source>
        <dbReference type="ARBA" id="ARBA00023098"/>
    </source>
</evidence>
<keyword evidence="9 10" id="KW-0275">Fatty acid biosynthesis</keyword>
<dbReference type="PANTHER" id="PTHR11157:SF21">
    <property type="entry name" value="ELONGATION OF VERY LONG CHAIN FATTY ACIDS PROTEIN"/>
    <property type="match status" value="1"/>
</dbReference>
<dbReference type="EMBL" id="JARQZJ010000035">
    <property type="protein sequence ID" value="KAK9875978.1"/>
    <property type="molecule type" value="Genomic_DNA"/>
</dbReference>
<feature type="transmembrane region" description="Helical" evidence="10">
    <location>
        <begin position="203"/>
        <end position="224"/>
    </location>
</feature>
<evidence type="ECO:0000256" key="9">
    <source>
        <dbReference type="ARBA" id="ARBA00023160"/>
    </source>
</evidence>
<evidence type="ECO:0000313" key="11">
    <source>
        <dbReference type="EMBL" id="KAK9875978.1"/>
    </source>
</evidence>
<evidence type="ECO:0000256" key="1">
    <source>
        <dbReference type="ARBA" id="ARBA00004141"/>
    </source>
</evidence>
<name>A0AAW1U0B2_9CUCU</name>
<keyword evidence="2 10" id="KW-0444">Lipid biosynthesis</keyword>
<sequence length="271" mass="32321">MEDTVFYVIDKYNYVMTHVADQRTNEYWMLTSPWKPILVFSAYLLLIKKILPRYMKNREPMKIDNYILLYNVSQIFFNAYLLYKVIPVMLRRSPLCSPVDYSDSPQSRLELDLVNMYYLLKIYDLLDTVFFVLRKRDRQVTFLHLYHHAMMVTFPWVGAKFVPGGNTIFIGVFNVFVHMIMYFYYAITLWNSGLKKNVWWKKYLTQLQLVQFFSLAVMAITVLLNRSCTFPKSITSFGLMQNLFLIYLFGRFYYNAYICPPKKTTDAKKAS</sequence>
<organism evidence="11 12">
    <name type="scientific">Henosepilachna vigintioctopunctata</name>
    <dbReference type="NCBI Taxonomy" id="420089"/>
    <lineage>
        <taxon>Eukaryota</taxon>
        <taxon>Metazoa</taxon>
        <taxon>Ecdysozoa</taxon>
        <taxon>Arthropoda</taxon>
        <taxon>Hexapoda</taxon>
        <taxon>Insecta</taxon>
        <taxon>Pterygota</taxon>
        <taxon>Neoptera</taxon>
        <taxon>Endopterygota</taxon>
        <taxon>Coleoptera</taxon>
        <taxon>Polyphaga</taxon>
        <taxon>Cucujiformia</taxon>
        <taxon>Coccinelloidea</taxon>
        <taxon>Coccinellidae</taxon>
        <taxon>Epilachninae</taxon>
        <taxon>Epilachnini</taxon>
        <taxon>Henosepilachna</taxon>
    </lineage>
</organism>
<dbReference type="GO" id="GO:0034626">
    <property type="term" value="P:fatty acid elongation, polyunsaturated fatty acid"/>
    <property type="evidence" value="ECO:0007669"/>
    <property type="project" value="TreeGrafter"/>
</dbReference>